<dbReference type="GO" id="GO:0006955">
    <property type="term" value="P:immune response"/>
    <property type="evidence" value="ECO:0007669"/>
    <property type="project" value="InterPro"/>
</dbReference>
<keyword evidence="1" id="KW-1015">Disulfide bond</keyword>
<comment type="subunit">
    <text evidence="1">Heterodimer with IL12B; disulfide-linked. The heterodimer is known as interleukin IL-12.</text>
</comment>
<dbReference type="Ensembl" id="ENSGMOT00000037945.1">
    <property type="protein sequence ID" value="ENSGMOP00000040816.1"/>
    <property type="gene ID" value="ENSGMOG00000036905.1"/>
</dbReference>
<dbReference type="GO" id="GO:0005615">
    <property type="term" value="C:extracellular space"/>
    <property type="evidence" value="ECO:0007669"/>
    <property type="project" value="UniProtKB-KW"/>
</dbReference>
<keyword evidence="1" id="KW-0964">Secreted</keyword>
<dbReference type="AlphaFoldDB" id="A0A8C5B3W1"/>
<dbReference type="Gene3D" id="1.20.1250.10">
    <property type="match status" value="1"/>
</dbReference>
<comment type="subcellular location">
    <subcellularLocation>
        <location evidence="1">Secreted</location>
    </subcellularLocation>
</comment>
<protein>
    <recommendedName>
        <fullName evidence="1">Interleukin-12 subunit alpha</fullName>
        <shortName evidence="1">IL-12A</shortName>
    </recommendedName>
</protein>
<evidence type="ECO:0000313" key="3">
    <source>
        <dbReference type="Proteomes" id="UP000694546"/>
    </source>
</evidence>
<accession>A0A8C5B3W1</accession>
<dbReference type="InterPro" id="IPR004281">
    <property type="entry name" value="IL-12_alpha"/>
</dbReference>
<keyword evidence="1" id="KW-0202">Cytokine</keyword>
<dbReference type="GO" id="GO:0005125">
    <property type="term" value="F:cytokine activity"/>
    <property type="evidence" value="ECO:0007669"/>
    <property type="project" value="UniProtKB-KW"/>
</dbReference>
<dbReference type="GeneTree" id="ENSGT00390000016906"/>
<gene>
    <name evidence="1" type="primary">IL12A</name>
</gene>
<dbReference type="InterPro" id="IPR009079">
    <property type="entry name" value="4_helix_cytokine-like_core"/>
</dbReference>
<comment type="similarity">
    <text evidence="1">Belongs to the IL-6 superfamily.</text>
</comment>
<dbReference type="Pfam" id="PF03039">
    <property type="entry name" value="IL12"/>
    <property type="match status" value="1"/>
</dbReference>
<dbReference type="SUPFAM" id="SSF47266">
    <property type="entry name" value="4-helical cytokines"/>
    <property type="match status" value="1"/>
</dbReference>
<proteinExistence type="inferred from homology"/>
<dbReference type="GO" id="GO:0008083">
    <property type="term" value="F:growth factor activity"/>
    <property type="evidence" value="ECO:0007669"/>
    <property type="project" value="UniProtKB-KW"/>
</dbReference>
<dbReference type="GO" id="GO:0043330">
    <property type="term" value="P:response to exogenous dsRNA"/>
    <property type="evidence" value="ECO:0007669"/>
    <property type="project" value="Ensembl"/>
</dbReference>
<reference evidence="2" key="1">
    <citation type="submission" date="2025-08" db="UniProtKB">
        <authorList>
            <consortium name="Ensembl"/>
        </authorList>
    </citation>
    <scope>IDENTIFICATION</scope>
</reference>
<reference evidence="2" key="2">
    <citation type="submission" date="2025-09" db="UniProtKB">
        <authorList>
            <consortium name="Ensembl"/>
        </authorList>
    </citation>
    <scope>IDENTIFICATION</scope>
</reference>
<keyword evidence="1" id="KW-0339">Growth factor</keyword>
<sequence>LSLVARSLQEVLFSSIRCPEREVEVTTSTDTASVCAPSHEQGSRCLTPTDIPTPFNKNKCLGNIATDLDHYAKVLQSYLDINHQWNPKEKAILEPMIGEIKGLREHCSLDNIPVDTSREVHFPLTWQNKSFDDRKRLCGVMHGFYIRAITINRALGYISSGDHCRQVNDSRKTTIPTN</sequence>
<evidence type="ECO:0000256" key="1">
    <source>
        <dbReference type="RuleBase" id="RU363133"/>
    </source>
</evidence>
<organism evidence="2 3">
    <name type="scientific">Gadus morhua</name>
    <name type="common">Atlantic cod</name>
    <dbReference type="NCBI Taxonomy" id="8049"/>
    <lineage>
        <taxon>Eukaryota</taxon>
        <taxon>Metazoa</taxon>
        <taxon>Chordata</taxon>
        <taxon>Craniata</taxon>
        <taxon>Vertebrata</taxon>
        <taxon>Euteleostomi</taxon>
        <taxon>Actinopterygii</taxon>
        <taxon>Neopterygii</taxon>
        <taxon>Teleostei</taxon>
        <taxon>Neoteleostei</taxon>
        <taxon>Acanthomorphata</taxon>
        <taxon>Zeiogadaria</taxon>
        <taxon>Gadariae</taxon>
        <taxon>Gadiformes</taxon>
        <taxon>Gadoidei</taxon>
        <taxon>Gadidae</taxon>
        <taxon>Gadus</taxon>
    </lineage>
</organism>
<dbReference type="GO" id="GO:0005143">
    <property type="term" value="F:interleukin-12 receptor binding"/>
    <property type="evidence" value="ECO:0007669"/>
    <property type="project" value="InterPro"/>
</dbReference>
<keyword evidence="3" id="KW-1185">Reference proteome</keyword>
<dbReference type="OMA" id="ECMRNIM"/>
<dbReference type="Proteomes" id="UP000694546">
    <property type="component" value="Chromosome 16"/>
</dbReference>
<name>A0A8C5B3W1_GADMO</name>
<evidence type="ECO:0000313" key="2">
    <source>
        <dbReference type="Ensembl" id="ENSGMOP00000040816.1"/>
    </source>
</evidence>
<dbReference type="GO" id="GO:0032496">
    <property type="term" value="P:response to lipopolysaccharide"/>
    <property type="evidence" value="ECO:0007669"/>
    <property type="project" value="Ensembl"/>
</dbReference>